<dbReference type="Gene3D" id="3.30.420.10">
    <property type="entry name" value="Ribonuclease H-like superfamily/Ribonuclease H"/>
    <property type="match status" value="1"/>
</dbReference>
<feature type="region of interest" description="Disordered" evidence="2">
    <location>
        <begin position="206"/>
        <end position="308"/>
    </location>
</feature>
<evidence type="ECO:0008006" key="5">
    <source>
        <dbReference type="Google" id="ProtNLM"/>
    </source>
</evidence>
<feature type="compositionally biased region" description="Acidic residues" evidence="2">
    <location>
        <begin position="232"/>
        <end position="243"/>
    </location>
</feature>
<dbReference type="Proteomes" id="UP000186817">
    <property type="component" value="Unassembled WGS sequence"/>
</dbReference>
<dbReference type="SUPFAM" id="SSF53098">
    <property type="entry name" value="Ribonuclease H-like"/>
    <property type="match status" value="1"/>
</dbReference>
<proteinExistence type="predicted"/>
<reference evidence="3 4" key="1">
    <citation type="submission" date="2016-02" db="EMBL/GenBank/DDBJ databases">
        <title>Genome analysis of coral dinoflagellate symbionts highlights evolutionary adaptations to a symbiotic lifestyle.</title>
        <authorList>
            <person name="Aranda M."/>
            <person name="Li Y."/>
            <person name="Liew Y.J."/>
            <person name="Baumgarten S."/>
            <person name="Simakov O."/>
            <person name="Wilson M."/>
            <person name="Piel J."/>
            <person name="Ashoor H."/>
            <person name="Bougouffa S."/>
            <person name="Bajic V.B."/>
            <person name="Ryu T."/>
            <person name="Ravasi T."/>
            <person name="Bayer T."/>
            <person name="Micklem G."/>
            <person name="Kim H."/>
            <person name="Bhak J."/>
            <person name="Lajeunesse T.C."/>
            <person name="Voolstra C.R."/>
        </authorList>
    </citation>
    <scope>NUCLEOTIDE SEQUENCE [LARGE SCALE GENOMIC DNA]</scope>
    <source>
        <strain evidence="3 4">CCMP2467</strain>
    </source>
</reference>
<protein>
    <recommendedName>
        <fullName evidence="5">Copia protein</fullName>
    </recommendedName>
</protein>
<name>A0A1Q9C7X0_SYMMI</name>
<accession>A0A1Q9C7X0</accession>
<feature type="coiled-coil region" evidence="1">
    <location>
        <begin position="131"/>
        <end position="186"/>
    </location>
</feature>
<feature type="compositionally biased region" description="Basic residues" evidence="2">
    <location>
        <begin position="281"/>
        <end position="290"/>
    </location>
</feature>
<feature type="region of interest" description="Disordered" evidence="2">
    <location>
        <begin position="520"/>
        <end position="563"/>
    </location>
</feature>
<feature type="compositionally biased region" description="Low complexity" evidence="2">
    <location>
        <begin position="262"/>
        <end position="272"/>
    </location>
</feature>
<dbReference type="InterPro" id="IPR012337">
    <property type="entry name" value="RNaseH-like_sf"/>
</dbReference>
<feature type="compositionally biased region" description="Basic and acidic residues" evidence="2">
    <location>
        <begin position="291"/>
        <end position="308"/>
    </location>
</feature>
<dbReference type="EMBL" id="LSRX01001539">
    <property type="protein sequence ID" value="OLP78967.1"/>
    <property type="molecule type" value="Genomic_DNA"/>
</dbReference>
<evidence type="ECO:0000313" key="3">
    <source>
        <dbReference type="EMBL" id="OLP78967.1"/>
    </source>
</evidence>
<dbReference type="OrthoDB" id="442562at2759"/>
<feature type="region of interest" description="Disordered" evidence="2">
    <location>
        <begin position="586"/>
        <end position="630"/>
    </location>
</feature>
<gene>
    <name evidence="3" type="ORF">AK812_SmicGene40800</name>
</gene>
<keyword evidence="1" id="KW-0175">Coiled coil</keyword>
<comment type="caution">
    <text evidence="3">The sequence shown here is derived from an EMBL/GenBank/DDBJ whole genome shotgun (WGS) entry which is preliminary data.</text>
</comment>
<evidence type="ECO:0000256" key="2">
    <source>
        <dbReference type="SAM" id="MobiDB-lite"/>
    </source>
</evidence>
<organism evidence="3 4">
    <name type="scientific">Symbiodinium microadriaticum</name>
    <name type="common">Dinoflagellate</name>
    <name type="synonym">Zooxanthella microadriatica</name>
    <dbReference type="NCBI Taxonomy" id="2951"/>
    <lineage>
        <taxon>Eukaryota</taxon>
        <taxon>Sar</taxon>
        <taxon>Alveolata</taxon>
        <taxon>Dinophyceae</taxon>
        <taxon>Suessiales</taxon>
        <taxon>Symbiodiniaceae</taxon>
        <taxon>Symbiodinium</taxon>
    </lineage>
</organism>
<keyword evidence="4" id="KW-1185">Reference proteome</keyword>
<feature type="region of interest" description="Disordered" evidence="2">
    <location>
        <begin position="1138"/>
        <end position="1160"/>
    </location>
</feature>
<dbReference type="InterPro" id="IPR036397">
    <property type="entry name" value="RNaseH_sf"/>
</dbReference>
<feature type="compositionally biased region" description="Basic and acidic residues" evidence="2">
    <location>
        <begin position="545"/>
        <end position="559"/>
    </location>
</feature>
<feature type="compositionally biased region" description="Gly residues" evidence="2">
    <location>
        <begin position="599"/>
        <end position="611"/>
    </location>
</feature>
<feature type="compositionally biased region" description="Basic and acidic residues" evidence="2">
    <location>
        <begin position="763"/>
        <end position="798"/>
    </location>
</feature>
<feature type="compositionally biased region" description="Basic residues" evidence="2">
    <location>
        <begin position="247"/>
        <end position="259"/>
    </location>
</feature>
<feature type="compositionally biased region" description="Basic and acidic residues" evidence="2">
    <location>
        <begin position="1148"/>
        <end position="1160"/>
    </location>
</feature>
<feature type="region of interest" description="Disordered" evidence="2">
    <location>
        <begin position="1032"/>
        <end position="1053"/>
    </location>
</feature>
<feature type="compositionally biased region" description="Gly residues" evidence="2">
    <location>
        <begin position="221"/>
        <end position="230"/>
    </location>
</feature>
<evidence type="ECO:0000256" key="1">
    <source>
        <dbReference type="SAM" id="Coils"/>
    </source>
</evidence>
<sequence>MPSVPVQQVVLADGRWGTCGVLSAIIVIRLLRGAEVPGASHVLTLVNAIVHGKRKGEMMMEHSNEECGDRVLHRFGHKTLAANDSSLADTGTDQMVLAPREGEAVAKAKLHQAESTVQDVVHHAERELAARSQAQSEAEAMSGQIHHLRAEMSEFMKIHHHQTSNMSRLERDNAELRSRLADAAAGVYSIQSVPVNASQYTGHASPSMFGISRPPGMGDNPIGGGGGGPPDDGPDDDGNDDDDDKKKSKKDKKKKKKKRDSSSSSSSSSSIGLTKKELLKMLKKVSKSKKEKNDGTDDEEKRGRTRTPKEAEKIVFPKFPQPETYRNWRLRVREAVVAASDRPDEAFEWLSEVWREGTTEEMLRDSSGFATLDAKIHSAITNVLEGDFARQMDTFKEREGHEGRYVRGRQILWKLDGYLATNALHGSVYVMEDLLNVVMVNDNLVQFIRNWDTVLSGIKKTPSDDVLESLFHRQIKKNKALAHDVAIYERAIDGTPEKTFEFLYKAANRHINAKRLEKNRDRMAKQAAAGMPSAPAPLKRVPRGHPAEAKAKAGVDRPPEGGAHLQEMRADSFTTSLPLRPLAVEESLAVRRGSRGSKGSKGSGSSKGSGKGRPVQTKSEPTPAEKLGKESIDAHNMKGSMNHTISLGDFQGGNLWIHDAAARKGEPNVTSHRLGNKILYGKEHSTHKKLIQFDPKQYHCVVPWKGDRWSITAYVNRAVPKLPEAEIKLLHGYGFKLSKRAAIPAPVPDPEDERVSVLQKLLGDEVAPRPEEPRTKPKVKIRESEKKKKNEKKSKPDAPHVLSDAAREFDAFVERVETERAAEDDIEEVRRTIVEYGTEDEAEAKMYKAPGYRADGLRSVSASCFGDHITADHVVLYRDSDNMIEDSRLALVVKDIATSFMFAYPSALKDAEECQVALQHFVASTDKVGVFYSDNAKELTRATKSLGWRHEHSKDYIHQSNAIAESVFLGYYFQPGMKWKREILVLSLKELNRNDFNECLTPVKANHFCVPEGEFVFPMKDRYERVRAGLAPDAIEGPGPPPLENQDAEPSDEQKAEIENASLKVEQSMVIDPVTGKYVPLPEGGRYYDSGGTLGRRYGGTRGSTKPDEIPTHLWVNMSKAQKRKAIEESAMKAALEKLDDDSGAGSSKDRPAGAASKMKDSWEIRGKALIRYHFQPRRELFSPDLTDCPVELSRLSNWRYTNILPMGGDAILDDEDDWRNVRRRNNKLRFQWIGQTIFEIKPLLQPTPNGDGSFPMMPVVPSEPEEHRDKIAKPSSLSSEEVAELAALVARPVGKNEIKQNPKAQAALDVEWDKLMNKKAWDMESVREWSSVSDEAQRKSKKVHVGKIFEICVEKGSELPQGDPLRKFKGRTVFQGNNVKDENNDTALFSELGSSPATMEAGKTLDAYGHMPGNVCEQADGKQAYTQTRLKGAETWVRLPRERWPKGWQGKFKDPVVRLVLALYGHPDSGGFWEQHCEKMLKEVGFHLVFPAAWPSVFFRPDLKLLLAVYVDDFKMAGPKGNMAKGWELIASKIDMDTPSTLGRCLGCEHLSKTSSLGRADHPFAHVFDKSVPDPAAKPATAAPTQDYTEYFPEEGVVVRYHIQPRKTFYHLRPEEAQALNVGKSRLTEVMSLSFPEDVEEVWDQHGQSRKRGELWTGCTYLMSNERNGITAMAAVKRVRDKTKAKKAARKQAFYDVNQLDEGKGCMTSPTRQVIYDMSSFLQQAIDRYKEFAGPEFHNLKKVATPFYDDKIARPVEAEAETKGKLSPIASRVLMKLLFAARTSFICTLERAPERGGRDVWVQEKGKWTMLEEAVAWEELRNMSYSIKCDVLVCIYRRSAMDYRRFAEAEAEMHKELIGIRDPGSVDIEALAPRTGSKDIGLIAHMPHAIVAFDGKSHMDAFVSEGYPNFSWVALSGQDNINSVTKRREVLEVARKLHKTGSSVLVWLRLPSISAPNSSPILAEGNVGSVYDSKKFNKSWASFVDLSSGFDAIKADYVATASRHDGPFDHERVRKWMKAHVMQGGWFDACRLNFEYQSGLVARSSTAIASNVESIVNGFASLRCRDRDTHMKCRSSDRPYSLQIGEKLLKHYNEHCTNNVTKTISAVAARSQATQHPALFRFRLADAMTSSHFEEITAVEAEERAQEFRLALQDPDRLADTLAGLTKPAAFRDISKFIREPKPEDDPHAPFLRCIPNGEWLDLRKEYPRDRWTTLYEIWHTERGVKVTGEEQASGPLVQDTSLAGWLGDLIKFPP</sequence>
<evidence type="ECO:0000313" key="4">
    <source>
        <dbReference type="Proteomes" id="UP000186817"/>
    </source>
</evidence>
<dbReference type="GO" id="GO:0003676">
    <property type="term" value="F:nucleic acid binding"/>
    <property type="evidence" value="ECO:0007669"/>
    <property type="project" value="InterPro"/>
</dbReference>
<feature type="region of interest" description="Disordered" evidence="2">
    <location>
        <begin position="763"/>
        <end position="800"/>
    </location>
</feature>